<evidence type="ECO:0000256" key="2">
    <source>
        <dbReference type="ARBA" id="ARBA00022695"/>
    </source>
</evidence>
<evidence type="ECO:0000259" key="8">
    <source>
        <dbReference type="Pfam" id="PF03710"/>
    </source>
</evidence>
<evidence type="ECO:0000256" key="1">
    <source>
        <dbReference type="ARBA" id="ARBA00022679"/>
    </source>
</evidence>
<feature type="domain" description="PII-uridylyltransferase/Glutamine-synthetase adenylyltransferase" evidence="9">
    <location>
        <begin position="321"/>
        <end position="460"/>
    </location>
</feature>
<dbReference type="GO" id="GO:0005829">
    <property type="term" value="C:cytosol"/>
    <property type="evidence" value="ECO:0007669"/>
    <property type="project" value="TreeGrafter"/>
</dbReference>
<keyword evidence="2 7" id="KW-0548">Nucleotidyltransferase</keyword>
<comment type="catalytic activity">
    <reaction evidence="7">
        <text>[glutamine synthetase]-O(4)-(5'-adenylyl)-L-tyrosine + phosphate = [glutamine synthetase]-L-tyrosine + ADP</text>
        <dbReference type="Rhea" id="RHEA:43716"/>
        <dbReference type="Rhea" id="RHEA-COMP:10660"/>
        <dbReference type="Rhea" id="RHEA-COMP:10661"/>
        <dbReference type="ChEBI" id="CHEBI:43474"/>
        <dbReference type="ChEBI" id="CHEBI:46858"/>
        <dbReference type="ChEBI" id="CHEBI:83624"/>
        <dbReference type="ChEBI" id="CHEBI:456216"/>
        <dbReference type="EC" id="2.7.7.89"/>
    </reaction>
</comment>
<dbReference type="Gene3D" id="3.30.460.10">
    <property type="entry name" value="Beta Polymerase, domain 2"/>
    <property type="match status" value="2"/>
</dbReference>
<dbReference type="CDD" id="cd05401">
    <property type="entry name" value="NT_GlnE_GlnD_like"/>
    <property type="match status" value="2"/>
</dbReference>
<keyword evidence="3 7" id="KW-0547">Nucleotide-binding</keyword>
<reference evidence="10 11" key="2">
    <citation type="journal article" date="2016" name="Genome Announc.">
        <title>Complete Genome Sequence of a Strain of Azospirillum thiophilum Isolated from a Sulfide Spring.</title>
        <authorList>
            <person name="Fomenkov A."/>
            <person name="Vincze T."/>
            <person name="Grabovich M."/>
            <person name="Anton B.P."/>
            <person name="Dubinina G."/>
            <person name="Orlova M."/>
            <person name="Belousova E."/>
            <person name="Roberts R.J."/>
        </authorList>
    </citation>
    <scope>NUCLEOTIDE SEQUENCE [LARGE SCALE GENOMIC DNA]</scope>
    <source>
        <strain evidence="10 11">BV-S</strain>
    </source>
</reference>
<dbReference type="Gene3D" id="1.20.120.330">
    <property type="entry name" value="Nucleotidyltransferases domain 2"/>
    <property type="match status" value="2"/>
</dbReference>
<dbReference type="Proteomes" id="UP000069935">
    <property type="component" value="Chromosome 1"/>
</dbReference>
<dbReference type="GO" id="GO:0008882">
    <property type="term" value="F:[glutamate-ammonia-ligase] adenylyltransferase activity"/>
    <property type="evidence" value="ECO:0007669"/>
    <property type="project" value="UniProtKB-UniRule"/>
</dbReference>
<keyword evidence="1 7" id="KW-0808">Transferase</keyword>
<comment type="catalytic activity">
    <reaction evidence="7">
        <text>[glutamine synthetase]-L-tyrosine + ATP = [glutamine synthetase]-O(4)-(5'-adenylyl)-L-tyrosine + diphosphate</text>
        <dbReference type="Rhea" id="RHEA:18589"/>
        <dbReference type="Rhea" id="RHEA-COMP:10660"/>
        <dbReference type="Rhea" id="RHEA-COMP:10661"/>
        <dbReference type="ChEBI" id="CHEBI:30616"/>
        <dbReference type="ChEBI" id="CHEBI:33019"/>
        <dbReference type="ChEBI" id="CHEBI:46858"/>
        <dbReference type="ChEBI" id="CHEBI:83624"/>
        <dbReference type="EC" id="2.7.7.42"/>
    </reaction>
</comment>
<evidence type="ECO:0000256" key="3">
    <source>
        <dbReference type="ARBA" id="ARBA00022741"/>
    </source>
</evidence>
<dbReference type="HAMAP" id="MF_00802">
    <property type="entry name" value="GlnE"/>
    <property type="match status" value="1"/>
</dbReference>
<comment type="similarity">
    <text evidence="7">Belongs to the GlnE family.</text>
</comment>
<reference evidence="11" key="1">
    <citation type="submission" date="2015-08" db="EMBL/GenBank/DDBJ databases">
        <title>Complete Genome Sequence of Azospirillum thiophilum BV-S.</title>
        <authorList>
            <person name="Fomenkov A."/>
            <person name="Vincze T."/>
            <person name="Grabovich M."/>
            <person name="Dubinina G."/>
            <person name="Orlova M."/>
            <person name="Belousova E."/>
            <person name="Roberts R.J."/>
        </authorList>
    </citation>
    <scope>NUCLEOTIDE SEQUENCE [LARGE SCALE GENOMIC DNA]</scope>
    <source>
        <strain evidence="11">BV-S</strain>
    </source>
</reference>
<dbReference type="SUPFAM" id="SSF81593">
    <property type="entry name" value="Nucleotidyltransferase substrate binding subunit/domain"/>
    <property type="match status" value="2"/>
</dbReference>
<evidence type="ECO:0000256" key="5">
    <source>
        <dbReference type="ARBA" id="ARBA00022842"/>
    </source>
</evidence>
<feature type="domain" description="Glutamate-ammonia ligase adenylyltransferase repeated" evidence="8">
    <location>
        <begin position="56"/>
        <end position="299"/>
    </location>
</feature>
<dbReference type="Gene3D" id="1.20.120.1510">
    <property type="match status" value="1"/>
</dbReference>
<accession>A0AAC9EX71</accession>
<keyword evidence="11" id="KW-1185">Reference proteome</keyword>
<feature type="region of interest" description="Adenylyl removase" evidence="7">
    <location>
        <begin position="1"/>
        <end position="466"/>
    </location>
</feature>
<dbReference type="NCBIfam" id="NF010706">
    <property type="entry name" value="PRK14108.1"/>
    <property type="match status" value="1"/>
</dbReference>
<dbReference type="GO" id="GO:0005524">
    <property type="term" value="F:ATP binding"/>
    <property type="evidence" value="ECO:0007669"/>
    <property type="project" value="UniProtKB-UniRule"/>
</dbReference>
<sequence>MSSPKPFSAPLPKPFDAAQAALGLERWRQQAAAAEPETRAWAEAFAESGPGRALVEAVCGNSPYLGHGLTRELPFVRNTMEDGFDATFAALIAALHAEHDGERSMDRLMAGLRVAKRRAALLIALADIAGVWPLFRVTGALSELAETGVRLAANFLLRRAGEAGTLTLPDPQRPWVGSGLIVLGMGKLGGRELNYSSDIDLIVLYDDAVVQTPQPDNLARTFIRLARDLVRIMDERTKDGYVFRTDLRLRPDPGATPLAVSVSAAEIYYGSVGQNWERAAMIKARPIAGDEVAGASFLRFLEPFVWRRNLDFAAIQDIHSIKRQINAHKGHREVTVNGHDIKVGRGGIREIEFFAQTQQLIFGGRDPRVRIAPTLMANEALRDVGRVPPQTVEDLAAAYHFLRRVEHRIQMIDDQQTHRIPADDAGVAHLATFLGYGDPADFRAELLATLGQVEDRYAELFEEAPSLSGPGNLVFTGTDPDPGTVETLAGMGFADPARVISVVSAWHRGRYRATRSGRARELLTELTPALLSALAKTPAPDGALMNFDDFLGKLPAGVGLFSLFVANPWLLELVAEIMGIAPQMAATLSRNPSLLDAVLSPDFFDPLPGKEEGLAADHARVIAAARDFEDALTLSRRWTNDQRFRAGVHILRGITDGDRCGAFLADLADLVVPDLARRVEEEFAQRHGRIPGGAWVVVAMGKLGSRQLTVTSDIDLIVIYDIAGAGQGSGQGSGAPLLSDGAKPLSPNEYYIKLTQRLTNAITAPMADGRLYEVDMRLRPSGNAGPLATSLAAFVKYQASDAWTWEHMALTRARVIGGDAGLAGRVSEAIRSVLTAPRDPGRLLWDVADMRRRIDKEFGTANPWNVKYARGGLIDIEFIAQYLQLRHGHDLPDILHVGTAKALGCAARTGALAPEVAEDLEATLRLWRRVQGFLRLTTAGVLDPTQVSPSLLAGLHRAAFPDEKAAQPVDFPELDRRIRAIAARAHGHFQALVEEPASHLAPPGAVKEDPKLP</sequence>
<comment type="function">
    <text evidence="7">Involved in the regulation of glutamine synthetase GlnA, a key enzyme in the process to assimilate ammonia. When cellular nitrogen levels are high, the C-terminal adenylyl transferase (AT) inactivates GlnA by covalent transfer of an adenylyl group from ATP to specific tyrosine residue of GlnA, thus reducing its activity. Conversely, when nitrogen levels are low, the N-terminal adenylyl removase (AR) activates GlnA by removing the adenylyl group by phosphorolysis, increasing its activity. The regulatory region of GlnE binds the signal transduction protein PII (GlnB) which indicates the nitrogen status of the cell.</text>
</comment>
<dbReference type="AlphaFoldDB" id="A0AAC9EX71"/>
<organism evidence="10 11">
    <name type="scientific">Azospirillum thiophilum</name>
    <dbReference type="NCBI Taxonomy" id="528244"/>
    <lineage>
        <taxon>Bacteria</taxon>
        <taxon>Pseudomonadati</taxon>
        <taxon>Pseudomonadota</taxon>
        <taxon>Alphaproteobacteria</taxon>
        <taxon>Rhodospirillales</taxon>
        <taxon>Azospirillaceae</taxon>
        <taxon>Azospirillum</taxon>
    </lineage>
</organism>
<dbReference type="InterPro" id="IPR013546">
    <property type="entry name" value="PII_UdlTrfase/GS_AdlTrfase"/>
</dbReference>
<dbReference type="RefSeq" id="WP_045580934.1">
    <property type="nucleotide sequence ID" value="NZ_CP012401.1"/>
</dbReference>
<evidence type="ECO:0000259" key="9">
    <source>
        <dbReference type="Pfam" id="PF08335"/>
    </source>
</evidence>
<dbReference type="NCBIfam" id="NF008292">
    <property type="entry name" value="PRK11072.1"/>
    <property type="match status" value="1"/>
</dbReference>
<dbReference type="EMBL" id="CP012401">
    <property type="protein sequence ID" value="ALG70704.1"/>
    <property type="molecule type" value="Genomic_DNA"/>
</dbReference>
<evidence type="ECO:0000256" key="7">
    <source>
        <dbReference type="HAMAP-Rule" id="MF_00802"/>
    </source>
</evidence>
<dbReference type="GO" id="GO:0000287">
    <property type="term" value="F:magnesium ion binding"/>
    <property type="evidence" value="ECO:0007669"/>
    <property type="project" value="UniProtKB-UniRule"/>
</dbReference>
<dbReference type="InterPro" id="IPR005190">
    <property type="entry name" value="GlnE_rpt_dom"/>
</dbReference>
<feature type="domain" description="Glutamate-ammonia ligase adenylyltransferase repeated" evidence="8">
    <location>
        <begin position="572"/>
        <end position="823"/>
    </location>
</feature>
<feature type="region of interest" description="Adenylyl transferase" evidence="7">
    <location>
        <begin position="469"/>
        <end position="1013"/>
    </location>
</feature>
<dbReference type="SUPFAM" id="SSF81301">
    <property type="entry name" value="Nucleotidyltransferase"/>
    <property type="match status" value="2"/>
</dbReference>
<dbReference type="Pfam" id="PF03710">
    <property type="entry name" value="GlnE"/>
    <property type="match status" value="2"/>
</dbReference>
<evidence type="ECO:0000256" key="6">
    <source>
        <dbReference type="ARBA" id="ARBA00023268"/>
    </source>
</evidence>
<proteinExistence type="inferred from homology"/>
<keyword evidence="6 7" id="KW-0511">Multifunctional enzyme</keyword>
<gene>
    <name evidence="7" type="primary">glnE</name>
    <name evidence="10" type="ORF">AL072_07015</name>
</gene>
<dbReference type="GO" id="GO:0000820">
    <property type="term" value="P:regulation of glutamine family amino acid metabolic process"/>
    <property type="evidence" value="ECO:0007669"/>
    <property type="project" value="UniProtKB-UniRule"/>
</dbReference>
<dbReference type="KEGG" id="ati:AL072_07015"/>
<evidence type="ECO:0000313" key="10">
    <source>
        <dbReference type="EMBL" id="ALG70704.1"/>
    </source>
</evidence>
<dbReference type="Pfam" id="PF08335">
    <property type="entry name" value="GlnD_UR_UTase"/>
    <property type="match status" value="2"/>
</dbReference>
<dbReference type="InterPro" id="IPR043519">
    <property type="entry name" value="NT_sf"/>
</dbReference>
<feature type="domain" description="PII-uridylyltransferase/Glutamine-synthetase adenylyltransferase" evidence="9">
    <location>
        <begin position="863"/>
        <end position="937"/>
    </location>
</feature>
<dbReference type="EC" id="2.7.7.89" evidence="7"/>
<dbReference type="GO" id="GO:0047388">
    <property type="term" value="F:[glutamine synthetase]-adenylyl-L-tyrosine phosphorylase activity"/>
    <property type="evidence" value="ECO:0007669"/>
    <property type="project" value="UniProtKB-EC"/>
</dbReference>
<comment type="cofactor">
    <cofactor evidence="7">
        <name>Mg(2+)</name>
        <dbReference type="ChEBI" id="CHEBI:18420"/>
    </cofactor>
</comment>
<protein>
    <recommendedName>
        <fullName evidence="7">Bifunctional glutamine synthetase adenylyltransferase/adenylyl-removing enzyme</fullName>
    </recommendedName>
    <alternativeName>
        <fullName evidence="7">ATP:glutamine synthetase adenylyltransferase</fullName>
    </alternativeName>
    <alternativeName>
        <fullName evidence="7">ATase</fullName>
    </alternativeName>
    <domain>
        <recommendedName>
            <fullName evidence="7">Glutamine synthetase adenylyl-L-tyrosine phosphorylase</fullName>
            <ecNumber evidence="7">2.7.7.89</ecNumber>
        </recommendedName>
        <alternativeName>
            <fullName evidence="7">Adenylyl removase</fullName>
            <shortName evidence="7">AR</shortName>
            <shortName evidence="7">AT-N</shortName>
        </alternativeName>
    </domain>
    <domain>
        <recommendedName>
            <fullName evidence="7">Glutamine synthetase adenylyl transferase</fullName>
            <ecNumber evidence="7">2.7.7.42</ecNumber>
        </recommendedName>
        <alternativeName>
            <fullName evidence="7">Adenylyl transferase</fullName>
            <shortName evidence="7">AT</shortName>
            <shortName evidence="7">AT-C</shortName>
        </alternativeName>
    </domain>
</protein>
<keyword evidence="4 7" id="KW-0067">ATP-binding</keyword>
<evidence type="ECO:0000256" key="4">
    <source>
        <dbReference type="ARBA" id="ARBA00022840"/>
    </source>
</evidence>
<dbReference type="PANTHER" id="PTHR30621:SF0">
    <property type="entry name" value="BIFUNCTIONAL GLUTAMINE SYNTHETASE ADENYLYLTRANSFERASE_ADENYLYL-REMOVING ENZYME"/>
    <property type="match status" value="1"/>
</dbReference>
<keyword evidence="5 7" id="KW-0460">Magnesium</keyword>
<dbReference type="InterPro" id="IPR023057">
    <property type="entry name" value="GlnE"/>
</dbReference>
<evidence type="ECO:0000313" key="11">
    <source>
        <dbReference type="Proteomes" id="UP000069935"/>
    </source>
</evidence>
<dbReference type="PANTHER" id="PTHR30621">
    <property type="entry name" value="GLUTAMINE SYNTHETASE ADENYLYLTRANSFERASE"/>
    <property type="match status" value="1"/>
</dbReference>
<name>A0AAC9EX71_9PROT</name>
<dbReference type="EC" id="2.7.7.42" evidence="7"/>